<reference evidence="1 2" key="1">
    <citation type="journal article" date="2008" name="Nature">
        <title>The genome of Laccaria bicolor provides insights into mycorrhizal symbiosis.</title>
        <authorList>
            <person name="Martin F."/>
            <person name="Aerts A."/>
            <person name="Ahren D."/>
            <person name="Brun A."/>
            <person name="Danchin E.G.J."/>
            <person name="Duchaussoy F."/>
            <person name="Gibon J."/>
            <person name="Kohler A."/>
            <person name="Lindquist E."/>
            <person name="Pereda V."/>
            <person name="Salamov A."/>
            <person name="Shapiro H.J."/>
            <person name="Wuyts J."/>
            <person name="Blaudez D."/>
            <person name="Buee M."/>
            <person name="Brokstein P."/>
            <person name="Canbaeck B."/>
            <person name="Cohen D."/>
            <person name="Courty P.E."/>
            <person name="Coutinho P.M."/>
            <person name="Delaruelle C."/>
            <person name="Detter J.C."/>
            <person name="Deveau A."/>
            <person name="DiFazio S."/>
            <person name="Duplessis S."/>
            <person name="Fraissinet-Tachet L."/>
            <person name="Lucic E."/>
            <person name="Frey-Klett P."/>
            <person name="Fourrey C."/>
            <person name="Feussner I."/>
            <person name="Gay G."/>
            <person name="Grimwood J."/>
            <person name="Hoegger P.J."/>
            <person name="Jain P."/>
            <person name="Kilaru S."/>
            <person name="Labbe J."/>
            <person name="Lin Y.C."/>
            <person name="Legue V."/>
            <person name="Le Tacon F."/>
            <person name="Marmeisse R."/>
            <person name="Melayah D."/>
            <person name="Montanini B."/>
            <person name="Muratet M."/>
            <person name="Nehls U."/>
            <person name="Niculita-Hirzel H."/>
            <person name="Oudot-Le Secq M.P."/>
            <person name="Peter M."/>
            <person name="Quesneville H."/>
            <person name="Rajashekar B."/>
            <person name="Reich M."/>
            <person name="Rouhier N."/>
            <person name="Schmutz J."/>
            <person name="Yin T."/>
            <person name="Chalot M."/>
            <person name="Henrissat B."/>
            <person name="Kuees U."/>
            <person name="Lucas S."/>
            <person name="Van de Peer Y."/>
            <person name="Podila G.K."/>
            <person name="Polle A."/>
            <person name="Pukkila P.J."/>
            <person name="Richardson P.M."/>
            <person name="Rouze P."/>
            <person name="Sanders I.R."/>
            <person name="Stajich J.E."/>
            <person name="Tunlid A."/>
            <person name="Tuskan G."/>
            <person name="Grigoriev I.V."/>
        </authorList>
    </citation>
    <scope>NUCLEOTIDE SEQUENCE [LARGE SCALE GENOMIC DNA]</scope>
    <source>
        <strain evidence="2">S238N-H82 / ATCC MYA-4686</strain>
    </source>
</reference>
<dbReference type="GeneID" id="6081303"/>
<sequence>MCQKPKEKVNCQYCNLPFNTRSIGAHQTSCRRKHENDLSDKAYEKKLRKQEKRSERDGLILRGRETIMQTSHQLLDIEALNQPDESSGSRSVMVTGIDSEPAPIEIEDSPPLFSTVGNPEPYQDDEPSYEIDDIKTEYHPHSGRPTQINHFEEYGLSSPKEPLPFHKYGKPWYPFTTRKDFEFAEIILKSQMKEEDVNGFHQNIKEIWKEASHMMTPFQEDIITAKYRTTDNHFKFYHRNLWDWALDLAGNPQLAPHFEWDAQRLYKFDGQHFIRFYHEPWTADRWWKIQSRLPPDGKPFCIILYADKAKLSSFGTEKAYPVIARCANLPDWIRNGEGIGGGRVVGWQPIVLEDETEKGKKAYVDFKTVVWHESFRKLLESIRDHSKLGFWFKCGDDIIRRLFALILILSADYEEQCVMALIRGKMGLCPCPVCLVPFDKLSDASTKYPLRTAEESKATVDQANECRRKDDAEEILKKKGLRGVQNSFWDIENSDPHHALSFDRMHNNSHGLGGRHILKVIREDYLQSHRSLASQADSQMNALPRWRNLIHFSQFTSVNFTDATKFEDIMKMLPFVAHNILTESASPEGFRLLKCARAYLNVDMYAALEVQTSETIAAGRREVAYFCKVLKEYEESRAPPKDGKSLKNWSFPKRHALEHIFDDIEEKGATKNTSTKPNEKMHGPLREIYLRQTNFKDVVPQILTFDHWRLISLCIRERIDVYDASHATSKTSQEEESEEEVHINPYKNGKLKIGAKQPPETIHNIEMQLKDTDVAFKDFRKKLIPFLNQFCVVHNIPRPENKYFTVDKHTTITEFRYLHIHYESCVIWRKETDLLRCNPSFNNAPRYDCVMVKMSTASDVFIFARLIFIFTFTLADTPYPFALVHPLDGPTGLLKRKERDLGLIHLRAKHRREAEFIPVGSIIRGAYIVPEFEKPDEYHVVDTVDTDMFLRLRRVEAYRFLNH</sequence>
<evidence type="ECO:0000313" key="1">
    <source>
        <dbReference type="EMBL" id="EDR03758.1"/>
    </source>
</evidence>
<organism evidence="2">
    <name type="scientific">Laccaria bicolor (strain S238N-H82 / ATCC MYA-4686)</name>
    <name type="common">Bicoloured deceiver</name>
    <name type="synonym">Laccaria laccata var. bicolor</name>
    <dbReference type="NCBI Taxonomy" id="486041"/>
    <lineage>
        <taxon>Eukaryota</taxon>
        <taxon>Fungi</taxon>
        <taxon>Dikarya</taxon>
        <taxon>Basidiomycota</taxon>
        <taxon>Agaricomycotina</taxon>
        <taxon>Agaricomycetes</taxon>
        <taxon>Agaricomycetidae</taxon>
        <taxon>Agaricales</taxon>
        <taxon>Agaricineae</taxon>
        <taxon>Hydnangiaceae</taxon>
        <taxon>Laccaria</taxon>
    </lineage>
</organism>
<dbReference type="RefSeq" id="XP_001885611.1">
    <property type="nucleotide sequence ID" value="XM_001885576.1"/>
</dbReference>
<dbReference type="EMBL" id="DS547122">
    <property type="protein sequence ID" value="EDR03758.1"/>
    <property type="molecule type" value="Genomic_DNA"/>
</dbReference>
<dbReference type="InterPro" id="IPR041078">
    <property type="entry name" value="Plavaka"/>
</dbReference>
<evidence type="ECO:0000313" key="2">
    <source>
        <dbReference type="Proteomes" id="UP000001194"/>
    </source>
</evidence>
<dbReference type="HOGENOM" id="CLU_009122_0_0_1"/>
<proteinExistence type="predicted"/>
<keyword evidence="2" id="KW-1185">Reference proteome</keyword>
<dbReference type="Pfam" id="PF18759">
    <property type="entry name" value="Plavaka"/>
    <property type="match status" value="1"/>
</dbReference>
<dbReference type="KEGG" id="lbc:LACBIDRAFT_306780"/>
<gene>
    <name evidence="1" type="ORF">LACBIDRAFT_306780</name>
</gene>
<name>B0DNP2_LACBS</name>
<dbReference type="InParanoid" id="B0DNP2"/>
<accession>B0DNP2</accession>
<dbReference type="AlphaFoldDB" id="B0DNP2"/>
<dbReference type="Proteomes" id="UP000001194">
    <property type="component" value="Unassembled WGS sequence"/>
</dbReference>
<dbReference type="OrthoDB" id="3239511at2759"/>
<protein>
    <submittedName>
        <fullName evidence="1">Predicted protein</fullName>
    </submittedName>
</protein>